<dbReference type="InterPro" id="IPR045851">
    <property type="entry name" value="AMP-bd_C_sf"/>
</dbReference>
<dbReference type="FunFam" id="3.40.50.980:FF:000001">
    <property type="entry name" value="Non-ribosomal peptide synthetase"/>
    <property type="match status" value="1"/>
</dbReference>
<dbReference type="Proteomes" id="UP000514713">
    <property type="component" value="Chromosome"/>
</dbReference>
<name>A0A7D7LJA6_9NOSO</name>
<dbReference type="InterPro" id="IPR025110">
    <property type="entry name" value="AMP-bd_C"/>
</dbReference>
<dbReference type="Gene3D" id="3.30.559.10">
    <property type="entry name" value="Chloramphenicol acetyltransferase-like domain"/>
    <property type="match status" value="1"/>
</dbReference>
<evidence type="ECO:0000313" key="6">
    <source>
        <dbReference type="EMBL" id="QMS92211.1"/>
    </source>
</evidence>
<comment type="cofactor">
    <cofactor evidence="1">
        <name>pantetheine 4'-phosphate</name>
        <dbReference type="ChEBI" id="CHEBI:47942"/>
    </cofactor>
</comment>
<evidence type="ECO:0000256" key="3">
    <source>
        <dbReference type="ARBA" id="ARBA00022450"/>
    </source>
</evidence>
<dbReference type="PANTHER" id="PTHR45527:SF1">
    <property type="entry name" value="FATTY ACID SYNTHASE"/>
    <property type="match status" value="1"/>
</dbReference>
<dbReference type="InterPro" id="IPR029058">
    <property type="entry name" value="AB_hydrolase_fold"/>
</dbReference>
<keyword evidence="3" id="KW-0596">Phosphopantetheine</keyword>
<evidence type="ECO:0000256" key="2">
    <source>
        <dbReference type="ARBA" id="ARBA00006432"/>
    </source>
</evidence>
<dbReference type="GO" id="GO:0003824">
    <property type="term" value="F:catalytic activity"/>
    <property type="evidence" value="ECO:0007669"/>
    <property type="project" value="InterPro"/>
</dbReference>
<dbReference type="GO" id="GO:0044550">
    <property type="term" value="P:secondary metabolite biosynthetic process"/>
    <property type="evidence" value="ECO:0007669"/>
    <property type="project" value="TreeGrafter"/>
</dbReference>
<dbReference type="EMBL" id="CP054698">
    <property type="protein sequence ID" value="QMS92211.1"/>
    <property type="molecule type" value="Genomic_DNA"/>
</dbReference>
<sequence>MPAVDKRQNIENIYPLSPMQQGMLFHTLLTPQAGVYVPQVCLNLEGKLDVNAMQAAWHEVIKNHAVLRSAFYWEQRDKPFQVVFRQVEFPWTFLDWREVSSEEQKARLEEFLEGDRYDGFDLKQPPLMRFALIQLAESHHTLIWTQHHLILDGWSSALVIQQVFQHYYHSPSRYSNPRPYGEYIAWLQQQDQAAAKTFWQKQLQGFITPTSLPISQNLRTTQPSLQEEMRSLNPDQTATLQTWVKQHQLTLNTLLQGAFALLLSRYSNTTDVVFGATSSGRPATLPGVQSMVGLFINTLPVRVQVSPQANLVEWLQKLQAQQAESWQYEYTSLLEIQEWSELPRGTSLFESILVFENYPVDTSGVQGNQDLRIVNIQSIEWTNFPLTLLVSVGNKLSVKLKYDRNRFAPVAMTQLLEHFCLLLERMIVQSEQNLGTISLLTHQERQQIIQWNQTQTDYPQECIHHQFEAQVARTPDNIAVVFQEEKLTYRELNQRANQLAHYLQKLGVQPETLVGIYLERSLLMVIGILAILKAGAAYVPLDPDYPTQRLGYILSETEVPVIFTQASLLENLPCHSSKAVYLDRDWQEITQHKNHNISTFVNPENAIYVIYTSGSTGKPKGVINTHRGVSNRLFWMQQQYGLQTSERVLQKTPFSFDVSVWEFFWTLLNGACLVMAKPGGHRDPTYLVELIDREKITTLHFVPAMLGVFLEALEPLPNPPLAKATVYTVIESVTVLELPHPNPPLAKGREQDFPVSPLGKGGLRGVKPGSQSNSDLGVHPPQGIGRVPVSAGGVLSQPPRCQSLKRVICSGEALSLEMQNRFFQRLDAQLHNLYGPTEAAIDVTYYQCQPDDDLQTVPIGRPIANTQIYLLDEHLQLVPVGVPGELYIGGVGVARGYWKRPDLTAERFVPNPFENSKLYKTGDRARYLPDGNIEYLGRLDNQVKIRGLRIELGEIEAVLNQHPAVQQAIVTLHPDQTDNLRLVAYVVCLPHPNPPLYKGRELELREFLAKLLPDYMLPSVFVILEELPLLPNGKVNRQALPAPEDIRDASQIILPRYPTEAIIANVWADVLRLEKVGVYDNFFELGGNSLLAIRATARLREAFQLDLPLGSLFEKPTIAGLAERIEILQKSVEQMQTTPTAALGRKEIEL</sequence>
<dbReference type="Pfam" id="PF00668">
    <property type="entry name" value="Condensation"/>
    <property type="match status" value="1"/>
</dbReference>
<evidence type="ECO:0000313" key="7">
    <source>
        <dbReference type="Proteomes" id="UP000514713"/>
    </source>
</evidence>
<evidence type="ECO:0000256" key="1">
    <source>
        <dbReference type="ARBA" id="ARBA00001957"/>
    </source>
</evidence>
<proteinExistence type="inferred from homology"/>
<dbReference type="InterPro" id="IPR001242">
    <property type="entry name" value="Condensation_dom"/>
</dbReference>
<evidence type="ECO:0000256" key="4">
    <source>
        <dbReference type="ARBA" id="ARBA00022553"/>
    </source>
</evidence>
<dbReference type="PROSITE" id="PS50075">
    <property type="entry name" value="CARRIER"/>
    <property type="match status" value="1"/>
</dbReference>
<dbReference type="Pfam" id="PF00550">
    <property type="entry name" value="PP-binding"/>
    <property type="match status" value="1"/>
</dbReference>
<keyword evidence="4" id="KW-0597">Phosphoprotein</keyword>
<gene>
    <name evidence="6" type="ORF">HUN01_33190</name>
</gene>
<dbReference type="SUPFAM" id="SSF56801">
    <property type="entry name" value="Acetyl-CoA synthetase-like"/>
    <property type="match status" value="1"/>
</dbReference>
<comment type="similarity">
    <text evidence="2">Belongs to the ATP-dependent AMP-binding enzyme family.</text>
</comment>
<dbReference type="InterPro" id="IPR009081">
    <property type="entry name" value="PP-bd_ACP"/>
</dbReference>
<dbReference type="InterPro" id="IPR023213">
    <property type="entry name" value="CAT-like_dom_sf"/>
</dbReference>
<dbReference type="AlphaFoldDB" id="A0A7D7LJA6"/>
<dbReference type="Gene3D" id="3.40.50.980">
    <property type="match status" value="2"/>
</dbReference>
<dbReference type="InterPro" id="IPR020845">
    <property type="entry name" value="AMP-binding_CS"/>
</dbReference>
<dbReference type="InterPro" id="IPR020806">
    <property type="entry name" value="PKS_PP-bd"/>
</dbReference>
<protein>
    <submittedName>
        <fullName evidence="6">AMP-binding protein</fullName>
    </submittedName>
</protein>
<feature type="domain" description="Carrier" evidence="5">
    <location>
        <begin position="1054"/>
        <end position="1129"/>
    </location>
</feature>
<dbReference type="Pfam" id="PF13193">
    <property type="entry name" value="AMP-binding_C"/>
    <property type="match status" value="1"/>
</dbReference>
<dbReference type="SUPFAM" id="SSF47336">
    <property type="entry name" value="ACP-like"/>
    <property type="match status" value="1"/>
</dbReference>
<dbReference type="FunFam" id="3.30.300.30:FF:000010">
    <property type="entry name" value="Enterobactin synthetase component F"/>
    <property type="match status" value="1"/>
</dbReference>
<dbReference type="Gene3D" id="3.40.50.12780">
    <property type="entry name" value="N-terminal domain of ligase-like"/>
    <property type="match status" value="1"/>
</dbReference>
<dbReference type="Gene3D" id="3.40.50.1820">
    <property type="entry name" value="alpha/beta hydrolase"/>
    <property type="match status" value="1"/>
</dbReference>
<dbReference type="FunFam" id="1.10.1200.10:FF:000005">
    <property type="entry name" value="Nonribosomal peptide synthetase 1"/>
    <property type="match status" value="1"/>
</dbReference>
<dbReference type="FunFam" id="2.30.38.10:FF:000001">
    <property type="entry name" value="Non-ribosomal peptide synthetase PvdI"/>
    <property type="match status" value="1"/>
</dbReference>
<dbReference type="InterPro" id="IPR000873">
    <property type="entry name" value="AMP-dep_synth/lig_dom"/>
</dbReference>
<dbReference type="RefSeq" id="WP_181929722.1">
    <property type="nucleotide sequence ID" value="NZ_CP054698.1"/>
</dbReference>
<evidence type="ECO:0000259" key="5">
    <source>
        <dbReference type="PROSITE" id="PS50075"/>
    </source>
</evidence>
<dbReference type="CDD" id="cd19543">
    <property type="entry name" value="DCL_NRPS"/>
    <property type="match status" value="1"/>
</dbReference>
<keyword evidence="7" id="KW-1185">Reference proteome</keyword>
<dbReference type="InterPro" id="IPR006162">
    <property type="entry name" value="Ppantetheine_attach_site"/>
</dbReference>
<dbReference type="SUPFAM" id="SSF52777">
    <property type="entry name" value="CoA-dependent acyltransferases"/>
    <property type="match status" value="2"/>
</dbReference>
<dbReference type="PROSITE" id="PS00455">
    <property type="entry name" value="AMP_BINDING"/>
    <property type="match status" value="1"/>
</dbReference>
<dbReference type="KEGG" id="ned:HUN01_33190"/>
<dbReference type="GO" id="GO:0005829">
    <property type="term" value="C:cytosol"/>
    <property type="evidence" value="ECO:0007669"/>
    <property type="project" value="TreeGrafter"/>
</dbReference>
<accession>A0A7D7LJA6</accession>
<organism evidence="6 7">
    <name type="scientific">Nostoc edaphicum CCNP1411</name>
    <dbReference type="NCBI Taxonomy" id="1472755"/>
    <lineage>
        <taxon>Bacteria</taxon>
        <taxon>Bacillati</taxon>
        <taxon>Cyanobacteriota</taxon>
        <taxon>Cyanophyceae</taxon>
        <taxon>Nostocales</taxon>
        <taxon>Nostocaceae</taxon>
        <taxon>Nostoc</taxon>
    </lineage>
</organism>
<dbReference type="InterPro" id="IPR036736">
    <property type="entry name" value="ACP-like_sf"/>
</dbReference>
<dbReference type="CDD" id="cd17646">
    <property type="entry name" value="A_NRPS_AB3403-like"/>
    <property type="match status" value="1"/>
</dbReference>
<dbReference type="SMART" id="SM00823">
    <property type="entry name" value="PKS_PP"/>
    <property type="match status" value="1"/>
</dbReference>
<dbReference type="GO" id="GO:0008610">
    <property type="term" value="P:lipid biosynthetic process"/>
    <property type="evidence" value="ECO:0007669"/>
    <property type="project" value="UniProtKB-ARBA"/>
</dbReference>
<dbReference type="Gene3D" id="3.30.300.30">
    <property type="match status" value="1"/>
</dbReference>
<dbReference type="InterPro" id="IPR042099">
    <property type="entry name" value="ANL_N_sf"/>
</dbReference>
<dbReference type="Gene3D" id="3.30.559.30">
    <property type="entry name" value="Nonribosomal peptide synthetase, condensation domain"/>
    <property type="match status" value="1"/>
</dbReference>
<reference evidence="7" key="1">
    <citation type="submission" date="2020-06" db="EMBL/GenBank/DDBJ databases">
        <title>Nostoc edaphicum CCNP1411 genome.</title>
        <authorList>
            <person name="Fidor A."/>
            <person name="Grabski M."/>
            <person name="Gawor J."/>
            <person name="Gromadka R."/>
            <person name="Wegrzyn G."/>
            <person name="Mazur-Marzec H."/>
        </authorList>
    </citation>
    <scope>NUCLEOTIDE SEQUENCE [LARGE SCALE GENOMIC DNA]</scope>
    <source>
        <strain evidence="7">CCNP1411</strain>
    </source>
</reference>
<dbReference type="GO" id="GO:0043041">
    <property type="term" value="P:amino acid activation for nonribosomal peptide biosynthetic process"/>
    <property type="evidence" value="ECO:0007669"/>
    <property type="project" value="TreeGrafter"/>
</dbReference>
<dbReference type="Pfam" id="PF00501">
    <property type="entry name" value="AMP-binding"/>
    <property type="match status" value="1"/>
</dbReference>
<dbReference type="GO" id="GO:0031177">
    <property type="term" value="F:phosphopantetheine binding"/>
    <property type="evidence" value="ECO:0007669"/>
    <property type="project" value="InterPro"/>
</dbReference>
<dbReference type="PANTHER" id="PTHR45527">
    <property type="entry name" value="NONRIBOSOMAL PEPTIDE SYNTHETASE"/>
    <property type="match status" value="1"/>
</dbReference>
<dbReference type="PROSITE" id="PS00012">
    <property type="entry name" value="PHOSPHOPANTETHEINE"/>
    <property type="match status" value="1"/>
</dbReference>